<dbReference type="Pfam" id="PF00155">
    <property type="entry name" value="Aminotran_1_2"/>
    <property type="match status" value="1"/>
</dbReference>
<keyword evidence="5 6" id="KW-0663">Pyridoxal phosphate</keyword>
<dbReference type="PANTHER" id="PTHR45744:SF2">
    <property type="entry name" value="TYROSINE AMINOTRANSFERASE"/>
    <property type="match status" value="1"/>
</dbReference>
<dbReference type="GeneID" id="8250416"/>
<sequence>MKVNPLVSKANNPIRSIVDDLVGKQNPAKDLISLAQGDPTAYGHLKPPEEAVAAVVRAFLSGNHNGYTASSGSAACRAAIATTHSCKNRPPLSRDDVFVTVGCSEALEHCITVLAVPGANVLLPRPGFPLYETLCQRHGVSFRFYDLLPETGWEVDLESVRRVYDDATAALLINNPSNPCGAVYSRDHLKDLVTLAQTLELPLIADEVYAGMTFGKPFIPVAEVAGKVPVLSVGALSKRWLVPGWRLGWLCIHEIGTTLYDSGVRTAINRLCQISLGPSTPLQAAAPQILALDDSIWLRNVLRKLMSAAAYSAKRVARIRGLRILSPPQGAMYVLVHIDRHAFLDCPSDLLFAEKLLEEESVLVLPGTCFRAPGFVRIVTTVPEPVLQAAWDRVESFCARRCTRTLQITDTSTSSAREGHSTLANLPQVASYIGGHEGLLLRPPSQCATQENSE</sequence>
<name>C1FDA3_MICCC</name>
<evidence type="ECO:0000256" key="2">
    <source>
        <dbReference type="ARBA" id="ARBA00007441"/>
    </source>
</evidence>
<feature type="domain" description="Aminotransferase class I/classII large" evidence="8">
    <location>
        <begin position="29"/>
        <end position="393"/>
    </location>
</feature>
<dbReference type="RefSeq" id="XP_002507098.1">
    <property type="nucleotide sequence ID" value="XM_002507052.1"/>
</dbReference>
<dbReference type="PANTHER" id="PTHR45744">
    <property type="entry name" value="TYROSINE AMINOTRANSFERASE"/>
    <property type="match status" value="1"/>
</dbReference>
<keyword evidence="4 9" id="KW-0808">Transferase</keyword>
<dbReference type="eggNOG" id="KOG0259">
    <property type="taxonomic scope" value="Eukaryota"/>
</dbReference>
<keyword evidence="3 9" id="KW-0032">Aminotransferase</keyword>
<dbReference type="InterPro" id="IPR005958">
    <property type="entry name" value="TyrNic_aminoTrfase"/>
</dbReference>
<comment type="cofactor">
    <cofactor evidence="1 6 7">
        <name>pyridoxal 5'-phosphate</name>
        <dbReference type="ChEBI" id="CHEBI:597326"/>
    </cofactor>
</comment>
<dbReference type="InParanoid" id="C1FDA3"/>
<dbReference type="AlphaFoldDB" id="C1FDA3"/>
<evidence type="ECO:0000256" key="3">
    <source>
        <dbReference type="ARBA" id="ARBA00022576"/>
    </source>
</evidence>
<evidence type="ECO:0000256" key="1">
    <source>
        <dbReference type="ARBA" id="ARBA00001933"/>
    </source>
</evidence>
<gene>
    <name evidence="9" type="primary">TAT</name>
    <name evidence="9" type="ORF">MICPUN_113229</name>
</gene>
<evidence type="ECO:0000256" key="7">
    <source>
        <dbReference type="PIRSR" id="PIRSR000517-1"/>
    </source>
</evidence>
<organism evidence="9 10">
    <name type="scientific">Micromonas commoda (strain RCC299 / NOUM17 / CCMP2709)</name>
    <name type="common">Picoplanktonic green alga</name>
    <dbReference type="NCBI Taxonomy" id="296587"/>
    <lineage>
        <taxon>Eukaryota</taxon>
        <taxon>Viridiplantae</taxon>
        <taxon>Chlorophyta</taxon>
        <taxon>Mamiellophyceae</taxon>
        <taxon>Mamiellales</taxon>
        <taxon>Mamiellaceae</taxon>
        <taxon>Micromonas</taxon>
    </lineage>
</organism>
<dbReference type="KEGG" id="mis:MICPUN_113229"/>
<reference evidence="9 10" key="1">
    <citation type="journal article" date="2009" name="Science">
        <title>Green evolution and dynamic adaptations revealed by genomes of the marine picoeukaryotes Micromonas.</title>
        <authorList>
            <person name="Worden A.Z."/>
            <person name="Lee J.H."/>
            <person name="Mock T."/>
            <person name="Rouze P."/>
            <person name="Simmons M.P."/>
            <person name="Aerts A.L."/>
            <person name="Allen A.E."/>
            <person name="Cuvelier M.L."/>
            <person name="Derelle E."/>
            <person name="Everett M.V."/>
            <person name="Foulon E."/>
            <person name="Grimwood J."/>
            <person name="Gundlach H."/>
            <person name="Henrissat B."/>
            <person name="Napoli C."/>
            <person name="McDonald S.M."/>
            <person name="Parker M.S."/>
            <person name="Rombauts S."/>
            <person name="Salamov A."/>
            <person name="Von Dassow P."/>
            <person name="Badger J.H."/>
            <person name="Coutinho P.M."/>
            <person name="Demir E."/>
            <person name="Dubchak I."/>
            <person name="Gentemann C."/>
            <person name="Eikrem W."/>
            <person name="Gready J.E."/>
            <person name="John U."/>
            <person name="Lanier W."/>
            <person name="Lindquist E.A."/>
            <person name="Lucas S."/>
            <person name="Mayer K.F."/>
            <person name="Moreau H."/>
            <person name="Not F."/>
            <person name="Otillar R."/>
            <person name="Panaud O."/>
            <person name="Pangilinan J."/>
            <person name="Paulsen I."/>
            <person name="Piegu B."/>
            <person name="Poliakov A."/>
            <person name="Robbens S."/>
            <person name="Schmutz J."/>
            <person name="Toulza E."/>
            <person name="Wyss T."/>
            <person name="Zelensky A."/>
            <person name="Zhou K."/>
            <person name="Armbrust E.V."/>
            <person name="Bhattacharya D."/>
            <person name="Goodenough U.W."/>
            <person name="Van de Peer Y."/>
            <person name="Grigoriev I.V."/>
        </authorList>
    </citation>
    <scope>NUCLEOTIDE SEQUENCE [LARGE SCALE GENOMIC DNA]</scope>
    <source>
        <strain evidence="10">RCC299 / NOUM17</strain>
    </source>
</reference>
<dbReference type="InterPro" id="IPR015424">
    <property type="entry name" value="PyrdxlP-dep_Trfase"/>
</dbReference>
<evidence type="ECO:0000256" key="4">
    <source>
        <dbReference type="ARBA" id="ARBA00022679"/>
    </source>
</evidence>
<feature type="modified residue" description="N6-(pyridoxal phosphate)lysine" evidence="7">
    <location>
        <position position="238"/>
    </location>
</feature>
<evidence type="ECO:0000259" key="8">
    <source>
        <dbReference type="Pfam" id="PF00155"/>
    </source>
</evidence>
<evidence type="ECO:0000256" key="5">
    <source>
        <dbReference type="ARBA" id="ARBA00022898"/>
    </source>
</evidence>
<dbReference type="NCBIfam" id="TIGR01265">
    <property type="entry name" value="tyr_nico_aTase"/>
    <property type="match status" value="1"/>
</dbReference>
<dbReference type="CDD" id="cd00609">
    <property type="entry name" value="AAT_like"/>
    <property type="match status" value="1"/>
</dbReference>
<evidence type="ECO:0000256" key="6">
    <source>
        <dbReference type="PIRNR" id="PIRNR000517"/>
    </source>
</evidence>
<dbReference type="OMA" id="EQEKCNG"/>
<dbReference type="InterPro" id="IPR004839">
    <property type="entry name" value="Aminotransferase_I/II_large"/>
</dbReference>
<dbReference type="FunCoup" id="C1FDA3">
    <property type="interactions" value="183"/>
</dbReference>
<dbReference type="GO" id="GO:0006572">
    <property type="term" value="P:L-tyrosine catabolic process"/>
    <property type="evidence" value="ECO:0007669"/>
    <property type="project" value="TreeGrafter"/>
</dbReference>
<evidence type="ECO:0000313" key="9">
    <source>
        <dbReference type="EMBL" id="ACO68356.1"/>
    </source>
</evidence>
<dbReference type="SUPFAM" id="SSF53383">
    <property type="entry name" value="PLP-dependent transferases"/>
    <property type="match status" value="1"/>
</dbReference>
<accession>C1FDA3</accession>
<protein>
    <submittedName>
        <fullName evidence="9">Tyrosine aminotransferase</fullName>
    </submittedName>
</protein>
<dbReference type="GO" id="GO:0030170">
    <property type="term" value="F:pyridoxal phosphate binding"/>
    <property type="evidence" value="ECO:0007669"/>
    <property type="project" value="InterPro"/>
</dbReference>
<dbReference type="GO" id="GO:0004838">
    <property type="term" value="F:L-tyrosine-2-oxoglutarate transaminase activity"/>
    <property type="evidence" value="ECO:0007669"/>
    <property type="project" value="TreeGrafter"/>
</dbReference>
<dbReference type="OrthoDB" id="7042322at2759"/>
<dbReference type="Gene3D" id="3.40.640.10">
    <property type="entry name" value="Type I PLP-dependent aspartate aminotransferase-like (Major domain)"/>
    <property type="match status" value="1"/>
</dbReference>
<dbReference type="PIRSF" id="PIRSF000517">
    <property type="entry name" value="Tyr_transaminase"/>
    <property type="match status" value="1"/>
</dbReference>
<keyword evidence="10" id="KW-1185">Reference proteome</keyword>
<evidence type="ECO:0000313" key="10">
    <source>
        <dbReference type="Proteomes" id="UP000002009"/>
    </source>
</evidence>
<dbReference type="EMBL" id="CP001574">
    <property type="protein sequence ID" value="ACO68356.1"/>
    <property type="molecule type" value="Genomic_DNA"/>
</dbReference>
<dbReference type="InterPro" id="IPR015422">
    <property type="entry name" value="PyrdxlP-dep_Trfase_small"/>
</dbReference>
<dbReference type="Gene3D" id="3.90.1150.10">
    <property type="entry name" value="Aspartate Aminotransferase, domain 1"/>
    <property type="match status" value="1"/>
</dbReference>
<comment type="similarity">
    <text evidence="2 6">Belongs to the class-I pyridoxal-phosphate-dependent aminotransferase family.</text>
</comment>
<proteinExistence type="inferred from homology"/>
<dbReference type="STRING" id="296587.C1FDA3"/>
<dbReference type="Proteomes" id="UP000002009">
    <property type="component" value="Chromosome 1"/>
</dbReference>
<dbReference type="InterPro" id="IPR015421">
    <property type="entry name" value="PyrdxlP-dep_Trfase_major"/>
</dbReference>